<dbReference type="InterPro" id="IPR010502">
    <property type="entry name" value="Carb-bd_dom_fam9"/>
</dbReference>
<dbReference type="Pfam" id="PF02018">
    <property type="entry name" value="CBM_4_9"/>
    <property type="match status" value="1"/>
</dbReference>
<evidence type="ECO:0000256" key="11">
    <source>
        <dbReference type="PROSITE-ProRule" id="PRU10061"/>
    </source>
</evidence>
<dbReference type="Pfam" id="PF06452">
    <property type="entry name" value="CBM9_1"/>
    <property type="match status" value="1"/>
</dbReference>
<proteinExistence type="inferred from homology"/>
<dbReference type="GO" id="GO:0031176">
    <property type="term" value="F:endo-1,4-beta-xylanase activity"/>
    <property type="evidence" value="ECO:0007669"/>
    <property type="project" value="UniProtKB-EC"/>
</dbReference>
<dbReference type="GO" id="GO:0045493">
    <property type="term" value="P:xylan catabolic process"/>
    <property type="evidence" value="ECO:0007669"/>
    <property type="project" value="UniProtKB-KW"/>
</dbReference>
<evidence type="ECO:0000256" key="14">
    <source>
        <dbReference type="SAM" id="SignalP"/>
    </source>
</evidence>
<evidence type="ECO:0000313" key="18">
    <source>
        <dbReference type="Proteomes" id="UP001141950"/>
    </source>
</evidence>
<evidence type="ECO:0000259" key="16">
    <source>
        <dbReference type="PROSITE" id="PS51760"/>
    </source>
</evidence>
<sequence>MNRKMRPILSLLLAIALLLPSGWLAPAAEAADPAGTDTVVIYHEDFADGKGLAAQSGGATLTPVTGKTFEGNEDGAALHVTNRLNTWDAADFKFADIGLLNGQTYTVTVKGFVDAGVDVPAGAQAFLQTVDSYKWYDGENFAAGSAFTLTADVTVDTSKDLAIRVQSNDSGKTVPFYIGDIMITQPAPEEGDLDQTGINADFEDGIGAWAIRSNSGDESSSLTDEDNHTANGTNSLKSTVSTQYNGPILDVMGKMHRGHKYRLSAWVKMASGEPNTSLRISVQSGDSTFANVSANGSATDDEWLELTGDFTLTSTPTVLKAYVETAQEPADAVTFYMDDFKITHLGAVAAPKPIQNLTPIKTVYKDDFLIGAAVGDAEFDGKRLELLTKHHNVVTAENAMKPDYAYNAERQFDFTAEDALVAKIKEQGLLLHGHVLVWHQQMPLWLSTGADDKPLSRETALANLRNHITTVMKHFKGDVISWDVVNEAMNDNPPNPTNWKASLRNSPWKAAIGDDYVEQSFLIAREVLDDPTNASWASGIKLYYNDYNDDNKNKATAIANMVEELNNKYAAAHNGKKLIDGIGMQAHYNLSTKLDNVKASLERFIELGVEVSVTEIDITAGSDSTMTEKEAKAQGYLYAQLMNLYKEYADHIARVTFWGLNDATSWRASQNPLLFDADLQAKPAYYGVIDPVKFMTENPPVTTVANQSTAKYGTPVVDGTIDAIWSETASMPINKFQMAWQGASGTAKALWDEDNLYVLFQVNNAELDKTSANAWEQDSVEVFLDQNNGKTASYQADDGQYRVNYDNETSFNPPSIEEGFQSATKLSGSNYTVELKIPLTAITPAKDVKLGFDVQINDGKAGARQSAASWNDTTGQGYQDTSVYGVLTLTTESSTTPTYPVITVPGPQGSVEQSEGGVVIKPVVKNDNGRVSGQISSDNLKKALELAASSTEGNKQIVVEVPKQAGANAYEVQLPAQSLNGEQSFVLHMQTEHVTIAIPSNMLANEEAGNAPVSVRVARASSESIDAATLEKIGDRPVLDLSVSIGDKTIEWNNPDAPVTVSVPYEPTEDELANPDSIVVWYIAGDGEVISIPNGRYDAASGTVVFRTTHFSTYAVASVVKSFEDLAGVPWAQQAIDAMAARDVIKGTSEDTFSPTDSMKRADFIALLVRALELQGAGADGAMFSDVSETDYYYRELAIAQELGIANGFEDGTFRPESAISRQDMMVLAARALEAAGMLMEDGGDLSAYSDAAVLADYAANSAASLVGSGIVNGKNGKLAPNEALTRAEAAVILYRIWQL</sequence>
<evidence type="ECO:0000256" key="5">
    <source>
        <dbReference type="ARBA" id="ARBA00022729"/>
    </source>
</evidence>
<evidence type="ECO:0000256" key="3">
    <source>
        <dbReference type="ARBA" id="ARBA00007495"/>
    </source>
</evidence>
<dbReference type="Pfam" id="PF00395">
    <property type="entry name" value="SLH"/>
    <property type="match status" value="3"/>
</dbReference>
<dbReference type="Proteomes" id="UP001141950">
    <property type="component" value="Unassembled WGS sequence"/>
</dbReference>
<feature type="domain" description="SLH" evidence="15">
    <location>
        <begin position="1246"/>
        <end position="1300"/>
    </location>
</feature>
<keyword evidence="10 12" id="KW-0624">Polysaccharide degradation</keyword>
<dbReference type="CDD" id="cd00005">
    <property type="entry name" value="CBM9_like_1"/>
    <property type="match status" value="1"/>
</dbReference>
<dbReference type="EC" id="3.2.1.8" evidence="12"/>
<evidence type="ECO:0000256" key="8">
    <source>
        <dbReference type="ARBA" id="ARBA00023277"/>
    </source>
</evidence>
<evidence type="ECO:0000259" key="15">
    <source>
        <dbReference type="PROSITE" id="PS51272"/>
    </source>
</evidence>
<protein>
    <recommendedName>
        <fullName evidence="12">Beta-xylanase</fullName>
        <ecNumber evidence="12">3.2.1.8</ecNumber>
    </recommendedName>
</protein>
<feature type="domain" description="SLH" evidence="15">
    <location>
        <begin position="1119"/>
        <end position="1182"/>
    </location>
</feature>
<dbReference type="Gene3D" id="2.60.40.1190">
    <property type="match status" value="1"/>
</dbReference>
<dbReference type="GO" id="GO:0030246">
    <property type="term" value="F:carbohydrate binding"/>
    <property type="evidence" value="ECO:0007669"/>
    <property type="project" value="InterPro"/>
</dbReference>
<name>A0A9X2S966_9BACL</name>
<dbReference type="SUPFAM" id="SSF49785">
    <property type="entry name" value="Galactose-binding domain-like"/>
    <property type="match status" value="2"/>
</dbReference>
<dbReference type="PROSITE" id="PS51272">
    <property type="entry name" value="SLH"/>
    <property type="match status" value="3"/>
</dbReference>
<dbReference type="InterPro" id="IPR044846">
    <property type="entry name" value="GH10"/>
</dbReference>
<keyword evidence="9 12" id="KW-0326">Glycosidase</keyword>
<dbReference type="PRINTS" id="PR00134">
    <property type="entry name" value="GLHYDRLASE10"/>
</dbReference>
<gene>
    <name evidence="17" type="ORF">NQZ67_14755</name>
</gene>
<feature type="chain" id="PRO_5040825581" description="Beta-xylanase" evidence="14">
    <location>
        <begin position="31"/>
        <end position="1300"/>
    </location>
</feature>
<dbReference type="SMART" id="SM00633">
    <property type="entry name" value="Glyco_10"/>
    <property type="match status" value="1"/>
</dbReference>
<evidence type="ECO:0000256" key="1">
    <source>
        <dbReference type="ARBA" id="ARBA00000681"/>
    </source>
</evidence>
<dbReference type="InterPro" id="IPR031158">
    <property type="entry name" value="GH10_AS"/>
</dbReference>
<dbReference type="PANTHER" id="PTHR31490:SF90">
    <property type="entry name" value="ENDO-1,4-BETA-XYLANASE A"/>
    <property type="match status" value="1"/>
</dbReference>
<dbReference type="Gene3D" id="2.60.120.260">
    <property type="entry name" value="Galactose-binding domain-like"/>
    <property type="match status" value="2"/>
</dbReference>
<dbReference type="PROSITE" id="PS51760">
    <property type="entry name" value="GH10_2"/>
    <property type="match status" value="1"/>
</dbReference>
<dbReference type="InterPro" id="IPR001000">
    <property type="entry name" value="GH10_dom"/>
</dbReference>
<dbReference type="PANTHER" id="PTHR31490">
    <property type="entry name" value="GLYCOSYL HYDROLASE"/>
    <property type="match status" value="1"/>
</dbReference>
<feature type="region of interest" description="Disordered" evidence="13">
    <location>
        <begin position="213"/>
        <end position="239"/>
    </location>
</feature>
<feature type="signal peptide" evidence="14">
    <location>
        <begin position="1"/>
        <end position="30"/>
    </location>
</feature>
<evidence type="ECO:0000313" key="17">
    <source>
        <dbReference type="EMBL" id="MCR2805144.1"/>
    </source>
</evidence>
<feature type="domain" description="SLH" evidence="15">
    <location>
        <begin position="1184"/>
        <end position="1243"/>
    </location>
</feature>
<dbReference type="Gene3D" id="3.20.20.80">
    <property type="entry name" value="Glycosidases"/>
    <property type="match status" value="1"/>
</dbReference>
<dbReference type="InterPro" id="IPR001119">
    <property type="entry name" value="SLH_dom"/>
</dbReference>
<comment type="caution">
    <text evidence="17">The sequence shown here is derived from an EMBL/GenBank/DDBJ whole genome shotgun (WGS) entry which is preliminary data.</text>
</comment>
<evidence type="ECO:0000256" key="2">
    <source>
        <dbReference type="ARBA" id="ARBA00004851"/>
    </source>
</evidence>
<feature type="active site" description="Nucleophile" evidence="11">
    <location>
        <position position="615"/>
    </location>
</feature>
<dbReference type="Pfam" id="PF00331">
    <property type="entry name" value="Glyco_hydro_10"/>
    <property type="match status" value="1"/>
</dbReference>
<keyword evidence="5 14" id="KW-0732">Signal</keyword>
<dbReference type="SUPFAM" id="SSF51445">
    <property type="entry name" value="(Trans)glycosidases"/>
    <property type="match status" value="1"/>
</dbReference>
<dbReference type="EMBL" id="JANIPJ010000010">
    <property type="protein sequence ID" value="MCR2805144.1"/>
    <property type="molecule type" value="Genomic_DNA"/>
</dbReference>
<evidence type="ECO:0000256" key="9">
    <source>
        <dbReference type="ARBA" id="ARBA00023295"/>
    </source>
</evidence>
<dbReference type="PROSITE" id="PS00591">
    <property type="entry name" value="GH10_1"/>
    <property type="match status" value="1"/>
</dbReference>
<evidence type="ECO:0000256" key="12">
    <source>
        <dbReference type="RuleBase" id="RU361174"/>
    </source>
</evidence>
<keyword evidence="18" id="KW-1185">Reference proteome</keyword>
<dbReference type="InterPro" id="IPR008979">
    <property type="entry name" value="Galactose-bd-like_sf"/>
</dbReference>
<accession>A0A9X2S966</accession>
<comment type="pathway">
    <text evidence="2">Glycan degradation; xylan degradation.</text>
</comment>
<feature type="compositionally biased region" description="Polar residues" evidence="13">
    <location>
        <begin position="213"/>
        <end position="222"/>
    </location>
</feature>
<dbReference type="InterPro" id="IPR003305">
    <property type="entry name" value="CenC_carb-bd"/>
</dbReference>
<dbReference type="SUPFAM" id="SSF49344">
    <property type="entry name" value="CBD9-like"/>
    <property type="match status" value="1"/>
</dbReference>
<comment type="catalytic activity">
    <reaction evidence="1 12">
        <text>Endohydrolysis of (1-&gt;4)-beta-D-xylosidic linkages in xylans.</text>
        <dbReference type="EC" id="3.2.1.8"/>
    </reaction>
</comment>
<evidence type="ECO:0000256" key="10">
    <source>
        <dbReference type="ARBA" id="ARBA00023326"/>
    </source>
</evidence>
<feature type="compositionally biased region" description="Polar residues" evidence="13">
    <location>
        <begin position="229"/>
        <end position="239"/>
    </location>
</feature>
<dbReference type="RefSeq" id="WP_257447106.1">
    <property type="nucleotide sequence ID" value="NZ_JANIPJ010000010.1"/>
</dbReference>
<evidence type="ECO:0000256" key="13">
    <source>
        <dbReference type="SAM" id="MobiDB-lite"/>
    </source>
</evidence>
<feature type="domain" description="GH10" evidence="16">
    <location>
        <begin position="354"/>
        <end position="691"/>
    </location>
</feature>
<evidence type="ECO:0000256" key="6">
    <source>
        <dbReference type="ARBA" id="ARBA00022737"/>
    </source>
</evidence>
<evidence type="ECO:0000256" key="7">
    <source>
        <dbReference type="ARBA" id="ARBA00022801"/>
    </source>
</evidence>
<keyword evidence="6" id="KW-0677">Repeat</keyword>
<reference evidence="17" key="1">
    <citation type="submission" date="2022-08" db="EMBL/GenBank/DDBJ databases">
        <title>The genomic sequence of strain Paenibacillus sp. SCIV0701.</title>
        <authorList>
            <person name="Zhao H."/>
        </authorList>
    </citation>
    <scope>NUCLEOTIDE SEQUENCE</scope>
    <source>
        <strain evidence="17">SCIV0701</strain>
    </source>
</reference>
<organism evidence="17 18">
    <name type="scientific">Paenibacillus soyae</name>
    <dbReference type="NCBI Taxonomy" id="2969249"/>
    <lineage>
        <taxon>Bacteria</taxon>
        <taxon>Bacillati</taxon>
        <taxon>Bacillota</taxon>
        <taxon>Bacilli</taxon>
        <taxon>Bacillales</taxon>
        <taxon>Paenibacillaceae</taxon>
        <taxon>Paenibacillus</taxon>
    </lineage>
</organism>
<dbReference type="InterPro" id="IPR017853">
    <property type="entry name" value="GH"/>
</dbReference>
<comment type="similarity">
    <text evidence="3 12">Belongs to the glycosyl hydrolase 10 (cellulase F) family.</text>
</comment>
<evidence type="ECO:0000256" key="4">
    <source>
        <dbReference type="ARBA" id="ARBA00022651"/>
    </source>
</evidence>
<keyword evidence="7 12" id="KW-0378">Hydrolase</keyword>
<keyword evidence="8 12" id="KW-0119">Carbohydrate metabolism</keyword>
<keyword evidence="4" id="KW-0858">Xylan degradation</keyword>